<dbReference type="Gene3D" id="3.40.50.2000">
    <property type="entry name" value="Glycogen Phosphorylase B"/>
    <property type="match status" value="2"/>
</dbReference>
<sequence>MGKRLKILWLSHMIPYPPKGGALQRAYNLVNELSKHHDVYLLAFSRPNVYRQIFNSYEEGLQEATTYLSNICKDIKFLPLPYDNRPLGKYRLLTKGLLSADGYTINWLKSKEMAAVVTQWAEKYQFDAVHFDTISLVPYKQLISNSATTLDHHNIESDMLFTRKEKEKNIIKQFYFWQEAKKLQVYEKQHCDQFDINLTCSQLDSERLLKICPSSKEIVIPNGVDINYFVPGNHKATANSMVFAGGLSWYPNLDAMHFLTDEIWPLLKKSVPDVTMNVIGKNPSKKLLSKNEKDKNFIVHGFVDDVRPYISNAMIYVCPIRDGGGTKLKILDALAMGCAIVAHPMAIEGIDLTHNENVMLAETAEDFVQQITSLFNNPLLRKKLSENGRQVAVNNYSYDSIGKKLADTFVHLNNTTNDDSAN</sequence>
<dbReference type="EMBL" id="UOFE01000035">
    <property type="protein sequence ID" value="VAW53764.1"/>
    <property type="molecule type" value="Genomic_DNA"/>
</dbReference>
<dbReference type="PANTHER" id="PTHR12526">
    <property type="entry name" value="GLYCOSYLTRANSFERASE"/>
    <property type="match status" value="1"/>
</dbReference>
<evidence type="ECO:0000313" key="1">
    <source>
        <dbReference type="EMBL" id="VAW53764.1"/>
    </source>
</evidence>
<dbReference type="SUPFAM" id="SSF53756">
    <property type="entry name" value="UDP-Glycosyltransferase/glycogen phosphorylase"/>
    <property type="match status" value="1"/>
</dbReference>
<dbReference type="GO" id="GO:0016740">
    <property type="term" value="F:transferase activity"/>
    <property type="evidence" value="ECO:0007669"/>
    <property type="project" value="UniProtKB-KW"/>
</dbReference>
<dbReference type="CDD" id="cd03801">
    <property type="entry name" value="GT4_PimA-like"/>
    <property type="match status" value="1"/>
</dbReference>
<accession>A0A3B0XCM1</accession>
<name>A0A3B0XCM1_9ZZZZ</name>
<dbReference type="AlphaFoldDB" id="A0A3B0XCM1"/>
<dbReference type="Pfam" id="PF13692">
    <property type="entry name" value="Glyco_trans_1_4"/>
    <property type="match status" value="1"/>
</dbReference>
<reference evidence="1" key="1">
    <citation type="submission" date="2018-06" db="EMBL/GenBank/DDBJ databases">
        <authorList>
            <person name="Zhirakovskaya E."/>
        </authorList>
    </citation>
    <scope>NUCLEOTIDE SEQUENCE</scope>
</reference>
<organism evidence="1">
    <name type="scientific">hydrothermal vent metagenome</name>
    <dbReference type="NCBI Taxonomy" id="652676"/>
    <lineage>
        <taxon>unclassified sequences</taxon>
        <taxon>metagenomes</taxon>
        <taxon>ecological metagenomes</taxon>
    </lineage>
</organism>
<proteinExistence type="predicted"/>
<gene>
    <name evidence="1" type="ORF">MNBD_GAMMA05-1257</name>
</gene>
<protein>
    <submittedName>
        <fullName evidence="1">FIG137776: Glycosyltransferase</fullName>
    </submittedName>
</protein>
<keyword evidence="1" id="KW-0808">Transferase</keyword>